<reference evidence="2" key="1">
    <citation type="submission" date="2022-12" db="EMBL/GenBank/DDBJ databases">
        <title>Paracoccus sp. EF6 isolated from a lake water.</title>
        <authorList>
            <person name="Liu H."/>
        </authorList>
    </citation>
    <scope>NUCLEOTIDE SEQUENCE</scope>
    <source>
        <strain evidence="2">EF6</strain>
    </source>
</reference>
<comment type="caution">
    <text evidence="2">The sequence shown here is derived from an EMBL/GenBank/DDBJ whole genome shotgun (WGS) entry which is preliminary data.</text>
</comment>
<protein>
    <recommendedName>
        <fullName evidence="4">Transporter</fullName>
    </recommendedName>
</protein>
<accession>A0ABT4J9L1</accession>
<dbReference type="Proteomes" id="UP001149822">
    <property type="component" value="Unassembled WGS sequence"/>
</dbReference>
<sequence length="138" mass="14380">MPTSRQPLRVAALGTALALAAAPALAVEGGIGAYLMGTRDIFAGIVLPPGTYLSFTYDYLEGSADGLSVGGLPIRADTDLKPNLLRVGITQSFATELWGGTPAVNLTIPIVSHDLTWTAVATPSTERQSTTVRPVWAT</sequence>
<proteinExistence type="predicted"/>
<dbReference type="RefSeq" id="WP_268943864.1">
    <property type="nucleotide sequence ID" value="NZ_JAPTYD010000050.1"/>
</dbReference>
<evidence type="ECO:0000313" key="3">
    <source>
        <dbReference type="Proteomes" id="UP001149822"/>
    </source>
</evidence>
<keyword evidence="1" id="KW-0732">Signal</keyword>
<evidence type="ECO:0008006" key="4">
    <source>
        <dbReference type="Google" id="ProtNLM"/>
    </source>
</evidence>
<organism evidence="2 3">
    <name type="scientific">Paracoccus benzoatiresistens</name>
    <dbReference type="NCBI Taxonomy" id="2997341"/>
    <lineage>
        <taxon>Bacteria</taxon>
        <taxon>Pseudomonadati</taxon>
        <taxon>Pseudomonadota</taxon>
        <taxon>Alphaproteobacteria</taxon>
        <taxon>Rhodobacterales</taxon>
        <taxon>Paracoccaceae</taxon>
        <taxon>Paracoccus</taxon>
    </lineage>
</organism>
<dbReference type="EMBL" id="JAPTYD010000050">
    <property type="protein sequence ID" value="MCZ0963767.1"/>
    <property type="molecule type" value="Genomic_DNA"/>
</dbReference>
<name>A0ABT4J9L1_9RHOB</name>
<evidence type="ECO:0000256" key="1">
    <source>
        <dbReference type="SAM" id="SignalP"/>
    </source>
</evidence>
<feature type="chain" id="PRO_5046822004" description="Transporter" evidence="1">
    <location>
        <begin position="27"/>
        <end position="138"/>
    </location>
</feature>
<feature type="signal peptide" evidence="1">
    <location>
        <begin position="1"/>
        <end position="26"/>
    </location>
</feature>
<keyword evidence="3" id="KW-1185">Reference proteome</keyword>
<gene>
    <name evidence="2" type="ORF">OU682_19405</name>
</gene>
<evidence type="ECO:0000313" key="2">
    <source>
        <dbReference type="EMBL" id="MCZ0963767.1"/>
    </source>
</evidence>